<evidence type="ECO:0000313" key="3">
    <source>
        <dbReference type="Proteomes" id="UP001596434"/>
    </source>
</evidence>
<feature type="region of interest" description="Disordered" evidence="1">
    <location>
        <begin position="322"/>
        <end position="352"/>
    </location>
</feature>
<dbReference type="InterPro" id="IPR036849">
    <property type="entry name" value="Enolase-like_C_sf"/>
</dbReference>
<evidence type="ECO:0000313" key="2">
    <source>
        <dbReference type="EMBL" id="MFC7254879.1"/>
    </source>
</evidence>
<evidence type="ECO:0000256" key="1">
    <source>
        <dbReference type="SAM" id="MobiDB-lite"/>
    </source>
</evidence>
<dbReference type="AlphaFoldDB" id="A0ABD5ZX42"/>
<dbReference type="Proteomes" id="UP001596434">
    <property type="component" value="Unassembled WGS sequence"/>
</dbReference>
<keyword evidence="3" id="KW-1185">Reference proteome</keyword>
<dbReference type="RefSeq" id="WP_379703078.1">
    <property type="nucleotide sequence ID" value="NZ_JBHTAT010000001.1"/>
</dbReference>
<dbReference type="InterPro" id="IPR029017">
    <property type="entry name" value="Enolase-like_N"/>
</dbReference>
<dbReference type="Gene3D" id="3.30.390.10">
    <property type="entry name" value="Enolase-like, N-terminal domain"/>
    <property type="match status" value="1"/>
</dbReference>
<gene>
    <name evidence="2" type="ORF">ACFQKE_06155</name>
</gene>
<dbReference type="EMBL" id="JBHTAT010000001">
    <property type="protein sequence ID" value="MFC7254879.1"/>
    <property type="molecule type" value="Genomic_DNA"/>
</dbReference>
<organism evidence="2 3">
    <name type="scientific">Haloplanus litoreus</name>
    <dbReference type="NCBI Taxonomy" id="767515"/>
    <lineage>
        <taxon>Archaea</taxon>
        <taxon>Methanobacteriati</taxon>
        <taxon>Methanobacteriota</taxon>
        <taxon>Stenosarchaea group</taxon>
        <taxon>Halobacteria</taxon>
        <taxon>Halobacteriales</taxon>
        <taxon>Haloferacaceae</taxon>
        <taxon>Haloplanus</taxon>
    </lineage>
</organism>
<dbReference type="GeneID" id="96953215"/>
<sequence length="352" mass="38237">MSLYDRLADLPLRVDATDRVRHSRDTSSGFVRATTTFSLHGDGTAGRGEDVTYDTADHDALADVPDAHFDDALAGEWTFDAFSAALGDLDLFPTGAPEQPSARHYRRWALESAGLDLALRQADTDLASALGRERSPVRFVVSTRLGDPPTTDRVEAILDRHPDLGLKLDPTSDWTDALVDALAETGAVRLLDLKGHYVGTTVDQDADPVLYERVIEGFPDAVIEDPALTDGTRPVVEAARNRLSWDAPITGVESVRDRPYEARWLNIKPSRFGTVDSLLDTLEYAADNDVTCYGGGQFELDVGRDQIQTLAATFYPDAPNDVAPGGYNLPDLPVDLPGSPLSPDSDVRGLDF</sequence>
<proteinExistence type="predicted"/>
<reference evidence="2 3" key="1">
    <citation type="journal article" date="2019" name="Int. J. Syst. Evol. Microbiol.">
        <title>The Global Catalogue of Microorganisms (GCM) 10K type strain sequencing project: providing services to taxonomists for standard genome sequencing and annotation.</title>
        <authorList>
            <consortium name="The Broad Institute Genomics Platform"/>
            <consortium name="The Broad Institute Genome Sequencing Center for Infectious Disease"/>
            <person name="Wu L."/>
            <person name="Ma J."/>
        </authorList>
    </citation>
    <scope>NUCLEOTIDE SEQUENCE [LARGE SCALE GENOMIC DNA]</scope>
    <source>
        <strain evidence="2 3">GX21</strain>
    </source>
</reference>
<name>A0ABD5ZX42_9EURY</name>
<evidence type="ECO:0008006" key="4">
    <source>
        <dbReference type="Google" id="ProtNLM"/>
    </source>
</evidence>
<accession>A0ABD5ZX42</accession>
<protein>
    <recommendedName>
        <fullName evidence="4">L-alanine-DL-glutamate epimerase</fullName>
    </recommendedName>
</protein>
<comment type="caution">
    <text evidence="2">The sequence shown here is derived from an EMBL/GenBank/DDBJ whole genome shotgun (WGS) entry which is preliminary data.</text>
</comment>
<dbReference type="Gene3D" id="3.20.20.120">
    <property type="entry name" value="Enolase-like C-terminal domain"/>
    <property type="match status" value="1"/>
</dbReference>
<dbReference type="SUPFAM" id="SSF51604">
    <property type="entry name" value="Enolase C-terminal domain-like"/>
    <property type="match status" value="1"/>
</dbReference>